<comment type="caution">
    <text evidence="1">The sequence shown here is derived from an EMBL/GenBank/DDBJ whole genome shotgun (WGS) entry which is preliminary data.</text>
</comment>
<proteinExistence type="predicted"/>
<name>A0AA36GKV8_CYLNA</name>
<accession>A0AA36GKV8</accession>
<gene>
    <name evidence="1" type="ORF">CYNAS_LOCUS5925</name>
</gene>
<dbReference type="Proteomes" id="UP001176961">
    <property type="component" value="Unassembled WGS sequence"/>
</dbReference>
<evidence type="ECO:0000313" key="1">
    <source>
        <dbReference type="EMBL" id="CAJ0593942.1"/>
    </source>
</evidence>
<evidence type="ECO:0000313" key="2">
    <source>
        <dbReference type="Proteomes" id="UP001176961"/>
    </source>
</evidence>
<sequence>MAPVRREITNQTLEQVGGIPKMQERTGKKSFHGFQRVSLQISSCHSDFTLSFTIAEKCNAFAKAAFHLWSPHLLEVSAFLLIDS</sequence>
<organism evidence="1 2">
    <name type="scientific">Cylicocyclus nassatus</name>
    <name type="common">Nematode worm</name>
    <dbReference type="NCBI Taxonomy" id="53992"/>
    <lineage>
        <taxon>Eukaryota</taxon>
        <taxon>Metazoa</taxon>
        <taxon>Ecdysozoa</taxon>
        <taxon>Nematoda</taxon>
        <taxon>Chromadorea</taxon>
        <taxon>Rhabditida</taxon>
        <taxon>Rhabditina</taxon>
        <taxon>Rhabditomorpha</taxon>
        <taxon>Strongyloidea</taxon>
        <taxon>Strongylidae</taxon>
        <taxon>Cylicocyclus</taxon>
    </lineage>
</organism>
<reference evidence="1" key="1">
    <citation type="submission" date="2023-07" db="EMBL/GenBank/DDBJ databases">
        <authorList>
            <consortium name="CYATHOMIX"/>
        </authorList>
    </citation>
    <scope>NUCLEOTIDE SEQUENCE</scope>
    <source>
        <strain evidence="1">N/A</strain>
    </source>
</reference>
<protein>
    <submittedName>
        <fullName evidence="1">Uncharacterized protein</fullName>
    </submittedName>
</protein>
<dbReference type="AlphaFoldDB" id="A0AA36GKV8"/>
<keyword evidence="2" id="KW-1185">Reference proteome</keyword>
<dbReference type="EMBL" id="CATQJL010000112">
    <property type="protein sequence ID" value="CAJ0593942.1"/>
    <property type="molecule type" value="Genomic_DNA"/>
</dbReference>